<dbReference type="AlphaFoldDB" id="A0A0G0FYJ6"/>
<dbReference type="EMBL" id="LBRE01000015">
    <property type="protein sequence ID" value="KKP92395.1"/>
    <property type="molecule type" value="Genomic_DNA"/>
</dbReference>
<reference evidence="1 2" key="1">
    <citation type="journal article" date="2015" name="Nature">
        <title>rRNA introns, odd ribosomes, and small enigmatic genomes across a large radiation of phyla.</title>
        <authorList>
            <person name="Brown C.T."/>
            <person name="Hug L.A."/>
            <person name="Thomas B.C."/>
            <person name="Sharon I."/>
            <person name="Castelle C.J."/>
            <person name="Singh A."/>
            <person name="Wilkins M.J."/>
            <person name="Williams K.H."/>
            <person name="Banfield J.F."/>
        </authorList>
    </citation>
    <scope>NUCLEOTIDE SEQUENCE [LARGE SCALE GENOMIC DNA]</scope>
</reference>
<evidence type="ECO:0000313" key="1">
    <source>
        <dbReference type="EMBL" id="KKP92395.1"/>
    </source>
</evidence>
<comment type="caution">
    <text evidence="1">The sequence shown here is derived from an EMBL/GenBank/DDBJ whole genome shotgun (WGS) entry which is preliminary data.</text>
</comment>
<dbReference type="Proteomes" id="UP000034140">
    <property type="component" value="Unassembled WGS sequence"/>
</dbReference>
<protein>
    <submittedName>
        <fullName evidence="1">Uncharacterized protein</fullName>
    </submittedName>
</protein>
<sequence length="133" mass="15196">MQVRMDLRLDRRYLTEEILATFGMWGQKRFHRTSEAAGDIVGFYCLPKSGTIRLGTHGTKRGSIKDSLHFGEKIANITLTVDIDDMAKPGVSIPNQYFQLLKKVRNSERKLEEIGLFIKETLESEPSLRVILI</sequence>
<accession>A0A0G0FYJ6</accession>
<gene>
    <name evidence="1" type="ORF">UR96_C0015G0017</name>
</gene>
<organism evidence="1 2">
    <name type="scientific">candidate division WS6 bacterium GW2011_GWC1_36_11</name>
    <dbReference type="NCBI Taxonomy" id="1619090"/>
    <lineage>
        <taxon>Bacteria</taxon>
        <taxon>Candidatus Dojkabacteria</taxon>
    </lineage>
</organism>
<name>A0A0G0FYJ6_9BACT</name>
<evidence type="ECO:0000313" key="2">
    <source>
        <dbReference type="Proteomes" id="UP000034140"/>
    </source>
</evidence>
<proteinExistence type="predicted"/>